<name>A0A378N7A2_MANHA</name>
<organism evidence="2 3">
    <name type="scientific">Mannheimia haemolytica</name>
    <name type="common">Pasteurella haemolytica</name>
    <dbReference type="NCBI Taxonomy" id="75985"/>
    <lineage>
        <taxon>Bacteria</taxon>
        <taxon>Pseudomonadati</taxon>
        <taxon>Pseudomonadota</taxon>
        <taxon>Gammaproteobacteria</taxon>
        <taxon>Pasteurellales</taxon>
        <taxon>Pasteurellaceae</taxon>
        <taxon>Mannheimia</taxon>
    </lineage>
</organism>
<sequence length="222" mass="25233">MDSRSHIIPLFLAIVITVIAVWSGLNPTDRAVWYAEVIPIFIVFALLIITYPKFQFSGLAYFLMSLWLIMHLIGAKYTFANVPFEWANQFLTPILGEDRNHFDRVAHYIIGFYSFPMAEWLLRKRKCGMGVAFFFSLFFIMSVAAAYEIIEWQYAVIEGGNAGVEFLGSQGDIWDAQKDMLADTLGALTALMIYLIARPICAFTIDIFNLQAVVSCQFFAKC</sequence>
<feature type="transmembrane region" description="Helical" evidence="1">
    <location>
        <begin position="31"/>
        <end position="51"/>
    </location>
</feature>
<protein>
    <submittedName>
        <fullName evidence="2">Inner membrane protein yjdF</fullName>
    </submittedName>
</protein>
<feature type="transmembrane region" description="Helical" evidence="1">
    <location>
        <begin position="58"/>
        <end position="79"/>
    </location>
</feature>
<keyword evidence="1" id="KW-0812">Transmembrane</keyword>
<proteinExistence type="predicted"/>
<reference evidence="2 3" key="1">
    <citation type="submission" date="2018-06" db="EMBL/GenBank/DDBJ databases">
        <authorList>
            <consortium name="Pathogen Informatics"/>
            <person name="Doyle S."/>
        </authorList>
    </citation>
    <scope>NUCLEOTIDE SEQUENCE [LARGE SCALE GENOMIC DNA]</scope>
    <source>
        <strain evidence="2 3">NCTC10638</strain>
    </source>
</reference>
<dbReference type="EMBL" id="UGPN01000002">
    <property type="protein sequence ID" value="STY64322.1"/>
    <property type="molecule type" value="Genomic_DNA"/>
</dbReference>
<feature type="transmembrane region" description="Helical" evidence="1">
    <location>
        <begin position="7"/>
        <end position="25"/>
    </location>
</feature>
<dbReference type="Pfam" id="PF09997">
    <property type="entry name" value="DUF2238"/>
    <property type="match status" value="1"/>
</dbReference>
<dbReference type="AlphaFoldDB" id="A0A378N7A2"/>
<dbReference type="InterPro" id="IPR058534">
    <property type="entry name" value="YjdF"/>
</dbReference>
<dbReference type="STRING" id="75985.WC39_04830"/>
<feature type="transmembrane region" description="Helical" evidence="1">
    <location>
        <begin position="105"/>
        <end position="122"/>
    </location>
</feature>
<dbReference type="InterPro" id="IPR014509">
    <property type="entry name" value="YjdF-like"/>
</dbReference>
<gene>
    <name evidence="2" type="primary">yjdF</name>
    <name evidence="2" type="ORF">NCTC10638_03499</name>
</gene>
<keyword evidence="1" id="KW-0472">Membrane</keyword>
<keyword evidence="1" id="KW-1133">Transmembrane helix</keyword>
<feature type="transmembrane region" description="Helical" evidence="1">
    <location>
        <begin position="129"/>
        <end position="150"/>
    </location>
</feature>
<accession>A0A378N7A2</accession>
<evidence type="ECO:0000256" key="1">
    <source>
        <dbReference type="SAM" id="Phobius"/>
    </source>
</evidence>
<evidence type="ECO:0000313" key="3">
    <source>
        <dbReference type="Proteomes" id="UP000254802"/>
    </source>
</evidence>
<dbReference type="PIRSF" id="PIRSF020606">
    <property type="entry name" value="UCP020606"/>
    <property type="match status" value="1"/>
</dbReference>
<dbReference type="Proteomes" id="UP000254802">
    <property type="component" value="Unassembled WGS sequence"/>
</dbReference>
<evidence type="ECO:0000313" key="2">
    <source>
        <dbReference type="EMBL" id="STY64322.1"/>
    </source>
</evidence>